<keyword evidence="2 8" id="KW-0489">Methyltransferase</keyword>
<accession>A0A285RRQ0</accession>
<dbReference type="InterPro" id="IPR002295">
    <property type="entry name" value="N4/N6-MTase_EcoPI_Mod-like"/>
</dbReference>
<organism evidence="8 9">
    <name type="scientific">Pseudobutyrivibrio ruminis DSM 9787</name>
    <dbReference type="NCBI Taxonomy" id="1123011"/>
    <lineage>
        <taxon>Bacteria</taxon>
        <taxon>Bacillati</taxon>
        <taxon>Bacillota</taxon>
        <taxon>Clostridia</taxon>
        <taxon>Lachnospirales</taxon>
        <taxon>Lachnospiraceae</taxon>
        <taxon>Pseudobutyrivibrio</taxon>
    </lineage>
</organism>
<dbReference type="GO" id="GO:0003677">
    <property type="term" value="F:DNA binding"/>
    <property type="evidence" value="ECO:0007669"/>
    <property type="project" value="InterPro"/>
</dbReference>
<evidence type="ECO:0000256" key="2">
    <source>
        <dbReference type="ARBA" id="ARBA00022603"/>
    </source>
</evidence>
<feature type="region of interest" description="Disordered" evidence="6">
    <location>
        <begin position="213"/>
        <end position="234"/>
    </location>
</feature>
<gene>
    <name evidence="8" type="ORF">SAMN02910411_1113</name>
</gene>
<evidence type="ECO:0000256" key="3">
    <source>
        <dbReference type="ARBA" id="ARBA00022679"/>
    </source>
</evidence>
<reference evidence="8 9" key="1">
    <citation type="submission" date="2017-08" db="EMBL/GenBank/DDBJ databases">
        <authorList>
            <person name="de Groot N.N."/>
        </authorList>
    </citation>
    <scope>NUCLEOTIDE SEQUENCE [LARGE SCALE GENOMIC DNA]</scope>
    <source>
        <strain evidence="8 9">DSM 9787</strain>
    </source>
</reference>
<dbReference type="Gene3D" id="3.40.50.150">
    <property type="entry name" value="Vaccinia Virus protein VP39"/>
    <property type="match status" value="1"/>
</dbReference>
<sequence length="663" mass="75614">MENTRLQLEWFNKSKALIPIETGKYGYTWVEPSDPRYCETHTIVLDDYYKGIQLKKDSNYQYSEMADLLPQSDNLLIQGESGDVLEALTRVPEYAAKYVGKVKLIYIDPPFNTSQTFESYEDNLEHSIWLTMMRDRLLHLKKLLAKDGSIWVHLDNVEVHRMRILLDEIFEPQNFVMDMQWEKKYGASNNSHTIASMTDTILVYRKSTDFSPNRLPRTNEMNARYSNPDNDPLGKWKVGDATARHNIGRQQHPSVYGFQNPFTGEIQYPSNGANWYFKRETVKEFLEFWGEYIDGPYDKVEEENRRRIEGNDAELRSDIKPLILKEWNENIGKQNIEKYNKCVLPQFTPTPVGGAILKVYLSEVSGRVPVNLLPFDEVGHNDSAKKEIMALFPDEKPFSTPKPERLLERIITIATNPGDIVLDCFAGSGTTAAVAQKMGRRWVTCELKEHTFSHFVLPRLKKVVMGEDMGGITRTKGERVFDESVTPPEGISVDDAATFTKVLNRIIAENENFKSDSVVRELKRLTKTKRTKEVLNWRGGGGFQVAHLSPACFDYDEKYNIVKLTDEAHGELLIRSIAANLGYKLLEAGVGGIFDAYKGKSVLKVIEGVATPEMVDWLLANLDEEKTLMIASTGVMDGTREYLRKARKGSRILVIPDDIFCSI</sequence>
<evidence type="ECO:0000313" key="9">
    <source>
        <dbReference type="Proteomes" id="UP000219563"/>
    </source>
</evidence>
<name>A0A285RRQ0_9FIRM</name>
<dbReference type="InterPro" id="IPR002052">
    <property type="entry name" value="DNA_methylase_N6_adenine_CS"/>
</dbReference>
<dbReference type="RefSeq" id="WP_097075755.1">
    <property type="nucleotide sequence ID" value="NZ_OBMR01000003.1"/>
</dbReference>
<feature type="domain" description="DNA methylase N-4/N-6" evidence="7">
    <location>
        <begin position="102"/>
        <end position="452"/>
    </location>
</feature>
<dbReference type="Pfam" id="PF01555">
    <property type="entry name" value="N6_N4_Mtase"/>
    <property type="match status" value="1"/>
</dbReference>
<dbReference type="GO" id="GO:0008170">
    <property type="term" value="F:N-methyltransferase activity"/>
    <property type="evidence" value="ECO:0007669"/>
    <property type="project" value="InterPro"/>
</dbReference>
<dbReference type="AlphaFoldDB" id="A0A285RRQ0"/>
<evidence type="ECO:0000313" key="8">
    <source>
        <dbReference type="EMBL" id="SOB96554.1"/>
    </source>
</evidence>
<dbReference type="GO" id="GO:0032259">
    <property type="term" value="P:methylation"/>
    <property type="evidence" value="ECO:0007669"/>
    <property type="project" value="UniProtKB-KW"/>
</dbReference>
<feature type="compositionally biased region" description="Polar residues" evidence="6">
    <location>
        <begin position="219"/>
        <end position="229"/>
    </location>
</feature>
<keyword evidence="5" id="KW-0680">Restriction system</keyword>
<dbReference type="Proteomes" id="UP000219563">
    <property type="component" value="Unassembled WGS sequence"/>
</dbReference>
<protein>
    <submittedName>
        <fullName evidence="8">Adenine-specific DNA-methyltransferase</fullName>
    </submittedName>
</protein>
<dbReference type="PROSITE" id="PS00092">
    <property type="entry name" value="N6_MTASE"/>
    <property type="match status" value="1"/>
</dbReference>
<evidence type="ECO:0000256" key="6">
    <source>
        <dbReference type="SAM" id="MobiDB-lite"/>
    </source>
</evidence>
<evidence type="ECO:0000256" key="5">
    <source>
        <dbReference type="ARBA" id="ARBA00022747"/>
    </source>
</evidence>
<comment type="similarity">
    <text evidence="1">Belongs to the N(4)/N(6)-methyltransferase family.</text>
</comment>
<evidence type="ECO:0000259" key="7">
    <source>
        <dbReference type="Pfam" id="PF01555"/>
    </source>
</evidence>
<dbReference type="InterPro" id="IPR029063">
    <property type="entry name" value="SAM-dependent_MTases_sf"/>
</dbReference>
<keyword evidence="4" id="KW-0949">S-adenosyl-L-methionine</keyword>
<evidence type="ECO:0000256" key="4">
    <source>
        <dbReference type="ARBA" id="ARBA00022691"/>
    </source>
</evidence>
<keyword evidence="3 8" id="KW-0808">Transferase</keyword>
<evidence type="ECO:0000256" key="1">
    <source>
        <dbReference type="ARBA" id="ARBA00006594"/>
    </source>
</evidence>
<dbReference type="SUPFAM" id="SSF53335">
    <property type="entry name" value="S-adenosyl-L-methionine-dependent methyltransferases"/>
    <property type="match status" value="1"/>
</dbReference>
<proteinExistence type="inferred from homology"/>
<dbReference type="EMBL" id="OBMR01000003">
    <property type="protein sequence ID" value="SOB96554.1"/>
    <property type="molecule type" value="Genomic_DNA"/>
</dbReference>
<dbReference type="PRINTS" id="PR00506">
    <property type="entry name" value="D21N6MTFRASE"/>
</dbReference>
<dbReference type="InterPro" id="IPR002941">
    <property type="entry name" value="DNA_methylase_N4/N6"/>
</dbReference>
<dbReference type="GO" id="GO:0009307">
    <property type="term" value="P:DNA restriction-modification system"/>
    <property type="evidence" value="ECO:0007669"/>
    <property type="project" value="UniProtKB-KW"/>
</dbReference>